<gene>
    <name evidence="1" type="ORF">RYZ49_13030</name>
</gene>
<name>A0ABD5HD52_9ENTR</name>
<reference evidence="1 2" key="1">
    <citation type="submission" date="2023-10" db="EMBL/GenBank/DDBJ databases">
        <title>Fecal carriage and genetic characteristics of carbapenem-resistant Enterobacterales among healthy adults from four provinces of China.</title>
        <authorList>
            <person name="Li Y."/>
            <person name="Zhang R."/>
        </authorList>
    </citation>
    <scope>NUCLEOTIDE SEQUENCE [LARGE SCALE GENOMIC DNA]</scope>
    <source>
        <strain evidence="1 2">HN-157</strain>
    </source>
</reference>
<evidence type="ECO:0000313" key="2">
    <source>
        <dbReference type="Proteomes" id="UP001287436"/>
    </source>
</evidence>
<sequence>MAFKLSATKTVQIYYLGGYLCDKQINIDLIYAVESVRQDDAGVVKASLSVRYDDQAKINVGDYPVTLDVSSSQSWAEQAEAQIMALDEFSGSTAL</sequence>
<proteinExistence type="predicted"/>
<evidence type="ECO:0000313" key="1">
    <source>
        <dbReference type="EMBL" id="MDW2716729.1"/>
    </source>
</evidence>
<accession>A0ABD5HD52</accession>
<dbReference type="AlphaFoldDB" id="A0ABD5HD52"/>
<dbReference type="RefSeq" id="WP_182205172.1">
    <property type="nucleotide sequence ID" value="NZ_JAWPBP010000010.1"/>
</dbReference>
<dbReference type="EMBL" id="JAWPBP010000010">
    <property type="protein sequence ID" value="MDW2716729.1"/>
    <property type="molecule type" value="Genomic_DNA"/>
</dbReference>
<protein>
    <recommendedName>
        <fullName evidence="3">Phage protein</fullName>
    </recommendedName>
</protein>
<evidence type="ECO:0008006" key="3">
    <source>
        <dbReference type="Google" id="ProtNLM"/>
    </source>
</evidence>
<organism evidence="1 2">
    <name type="scientific">Klebsiella pasteurii</name>
    <dbReference type="NCBI Taxonomy" id="2587529"/>
    <lineage>
        <taxon>Bacteria</taxon>
        <taxon>Pseudomonadati</taxon>
        <taxon>Pseudomonadota</taxon>
        <taxon>Gammaproteobacteria</taxon>
        <taxon>Enterobacterales</taxon>
        <taxon>Enterobacteriaceae</taxon>
        <taxon>Klebsiella/Raoultella group</taxon>
        <taxon>Klebsiella</taxon>
    </lineage>
</organism>
<dbReference type="Proteomes" id="UP001287436">
    <property type="component" value="Unassembled WGS sequence"/>
</dbReference>
<comment type="caution">
    <text evidence="1">The sequence shown here is derived from an EMBL/GenBank/DDBJ whole genome shotgun (WGS) entry which is preliminary data.</text>
</comment>